<evidence type="ECO:0000313" key="11">
    <source>
        <dbReference type="EMBL" id="SJZ65877.1"/>
    </source>
</evidence>
<dbReference type="Gene3D" id="3.40.1440.10">
    <property type="entry name" value="GIY-YIG endonuclease"/>
    <property type="match status" value="1"/>
</dbReference>
<dbReference type="Gene3D" id="3.30.420.340">
    <property type="entry name" value="UvrC, RNAse H endonuclease domain"/>
    <property type="match status" value="1"/>
</dbReference>
<sequence length="621" mass="69950">MELRDTIRSFPTSPGVYLMRDTAGTILYVGKARNLRQRVSNYFGNTDGRPQVRFLMARVATIEFTITDTEKEALLLENTLIKQHQPRYNLNLKDDKTFFSLQIDLHKPFPRFQVVRKVSRDGARYFGPYASASAAREVLRQLQRMFPLRHYPLKSCMNRPRPCLYHQIGQCSAPCHKLISAEEYGLLVEGAVLFLEGKSKDLVAGFKTRMKDAAEGMRYEEAARWRDLLRAIDTTLEHQKMVSQGGDSDILGLASNGDSLTVAVLFVRGGNLSGSTALHGSGGLDTADALTAFIQRYYHEERFIPDELLLPLPVEASQALEEWLSELKGRKVRLHQPRRGDKLDLVNLAGRNAQAALLEKTATSRSQDRTLEELQQKLSLPSLPRRIECYDISTLQGRHSVGSGIAFLDGLPDKARYRRYRIRNSQGQDDFGMLQEVFARRFSPERIQQWGLPDLVVVDGGIGQLNSTLAVVTELGLSEQLAVVSLAKSRVKGDGKDIHVERTEERVFLPGRRNPLRLRQDSAPLKLLAAIRDEAHRFAITYHRSLRDRATLRSALRDIPGIGPKLERLLLTQFGSLEGIKNATVEELATVAGVSQELAQQINQQQTQQLISTKDTKFHED</sequence>
<dbReference type="InterPro" id="IPR001162">
    <property type="entry name" value="UvrC_RNase_H_dom"/>
</dbReference>
<evidence type="ECO:0000256" key="4">
    <source>
        <dbReference type="ARBA" id="ARBA00022881"/>
    </source>
</evidence>
<keyword evidence="5 7" id="KW-0234">DNA repair</keyword>
<protein>
    <recommendedName>
        <fullName evidence="7">UvrABC system protein C</fullName>
        <shortName evidence="7">Protein UvrC</shortName>
    </recommendedName>
    <alternativeName>
        <fullName evidence="7">Excinuclease ABC subunit C</fullName>
    </alternativeName>
</protein>
<feature type="domain" description="UvrC family homology region profile" evidence="10">
    <location>
        <begin position="250"/>
        <end position="472"/>
    </location>
</feature>
<dbReference type="CDD" id="cd10434">
    <property type="entry name" value="GIY-YIG_UvrC_Cho"/>
    <property type="match status" value="1"/>
</dbReference>
<dbReference type="SUPFAM" id="SSF47781">
    <property type="entry name" value="RuvA domain 2-like"/>
    <property type="match status" value="1"/>
</dbReference>
<dbReference type="Pfam" id="PF08459">
    <property type="entry name" value="UvrC_RNaseH_dom"/>
    <property type="match status" value="1"/>
</dbReference>
<dbReference type="EMBL" id="FUWR01000005">
    <property type="protein sequence ID" value="SJZ65877.1"/>
    <property type="molecule type" value="Genomic_DNA"/>
</dbReference>
<evidence type="ECO:0000259" key="9">
    <source>
        <dbReference type="PROSITE" id="PS50164"/>
    </source>
</evidence>
<dbReference type="InterPro" id="IPR001943">
    <property type="entry name" value="UVR_dom"/>
</dbReference>
<reference evidence="12" key="1">
    <citation type="submission" date="2017-02" db="EMBL/GenBank/DDBJ databases">
        <authorList>
            <person name="Varghese N."/>
            <person name="Submissions S."/>
        </authorList>
    </citation>
    <scope>NUCLEOTIDE SEQUENCE [LARGE SCALE GENOMIC DNA]</scope>
    <source>
        <strain evidence="12">ATCC BAA-34</strain>
    </source>
</reference>
<dbReference type="GO" id="GO:0005737">
    <property type="term" value="C:cytoplasm"/>
    <property type="evidence" value="ECO:0007669"/>
    <property type="project" value="UniProtKB-SubCell"/>
</dbReference>
<evidence type="ECO:0000256" key="3">
    <source>
        <dbReference type="ARBA" id="ARBA00022769"/>
    </source>
</evidence>
<comment type="subunit">
    <text evidence="7">Interacts with UvrB in an incision complex.</text>
</comment>
<evidence type="ECO:0000256" key="7">
    <source>
        <dbReference type="HAMAP-Rule" id="MF_00203"/>
    </source>
</evidence>
<feature type="domain" description="GIY-YIG" evidence="9">
    <location>
        <begin position="12"/>
        <end position="90"/>
    </location>
</feature>
<evidence type="ECO:0000256" key="5">
    <source>
        <dbReference type="ARBA" id="ARBA00023204"/>
    </source>
</evidence>
<keyword evidence="6 7" id="KW-0742">SOS response</keyword>
<dbReference type="InterPro" id="IPR038476">
    <property type="entry name" value="UvrC_RNase_H_dom_sf"/>
</dbReference>
<dbReference type="InterPro" id="IPR047296">
    <property type="entry name" value="GIY-YIG_UvrC_Cho"/>
</dbReference>
<dbReference type="Pfam" id="PF22920">
    <property type="entry name" value="UvrC_RNaseH"/>
    <property type="match status" value="1"/>
</dbReference>
<feature type="domain" description="UVR" evidence="8">
    <location>
        <begin position="200"/>
        <end position="235"/>
    </location>
</feature>
<dbReference type="Pfam" id="PF14520">
    <property type="entry name" value="HHH_5"/>
    <property type="match status" value="1"/>
</dbReference>
<dbReference type="GO" id="GO:0009432">
    <property type="term" value="P:SOS response"/>
    <property type="evidence" value="ECO:0007669"/>
    <property type="project" value="UniProtKB-UniRule"/>
</dbReference>
<dbReference type="PROSITE" id="PS50165">
    <property type="entry name" value="UVRC"/>
    <property type="match status" value="1"/>
</dbReference>
<keyword evidence="1 7" id="KW-0963">Cytoplasm</keyword>
<dbReference type="HAMAP" id="MF_00203">
    <property type="entry name" value="UvrC"/>
    <property type="match status" value="1"/>
</dbReference>
<dbReference type="PANTHER" id="PTHR30562:SF1">
    <property type="entry name" value="UVRABC SYSTEM PROTEIN C"/>
    <property type="match status" value="1"/>
</dbReference>
<dbReference type="GO" id="GO:0003677">
    <property type="term" value="F:DNA binding"/>
    <property type="evidence" value="ECO:0007669"/>
    <property type="project" value="UniProtKB-UniRule"/>
</dbReference>
<dbReference type="InterPro" id="IPR010994">
    <property type="entry name" value="RuvA_2-like"/>
</dbReference>
<dbReference type="PROSITE" id="PS50164">
    <property type="entry name" value="GIY_YIG"/>
    <property type="match status" value="1"/>
</dbReference>
<dbReference type="AlphaFoldDB" id="A0A1T4MG87"/>
<keyword evidence="12" id="KW-1185">Reference proteome</keyword>
<dbReference type="InterPro" id="IPR035901">
    <property type="entry name" value="GIY-YIG_endonuc_sf"/>
</dbReference>
<evidence type="ECO:0000259" key="8">
    <source>
        <dbReference type="PROSITE" id="PS50151"/>
    </source>
</evidence>
<evidence type="ECO:0000259" key="10">
    <source>
        <dbReference type="PROSITE" id="PS50165"/>
    </source>
</evidence>
<dbReference type="Pfam" id="PF01541">
    <property type="entry name" value="GIY-YIG"/>
    <property type="match status" value="1"/>
</dbReference>
<comment type="similarity">
    <text evidence="7">Belongs to the UvrC family.</text>
</comment>
<accession>A0A1T4MG87</accession>
<dbReference type="RefSeq" id="WP_078789542.1">
    <property type="nucleotide sequence ID" value="NZ_FUWR01000005.1"/>
</dbReference>
<dbReference type="NCBIfam" id="NF001824">
    <property type="entry name" value="PRK00558.1-5"/>
    <property type="match status" value="1"/>
</dbReference>
<evidence type="ECO:0000313" key="12">
    <source>
        <dbReference type="Proteomes" id="UP000190102"/>
    </source>
</evidence>
<dbReference type="InterPro" id="IPR050066">
    <property type="entry name" value="UvrABC_protein_C"/>
</dbReference>
<dbReference type="GO" id="GO:0009380">
    <property type="term" value="C:excinuclease repair complex"/>
    <property type="evidence" value="ECO:0007669"/>
    <property type="project" value="InterPro"/>
</dbReference>
<dbReference type="OrthoDB" id="9804933at2"/>
<dbReference type="PANTHER" id="PTHR30562">
    <property type="entry name" value="UVRC/OXIDOREDUCTASE"/>
    <property type="match status" value="1"/>
</dbReference>
<gene>
    <name evidence="7" type="primary">uvrC</name>
    <name evidence="11" type="ORF">SAMN02745119_01278</name>
</gene>
<comment type="subcellular location">
    <subcellularLocation>
        <location evidence="7">Cytoplasm</location>
    </subcellularLocation>
</comment>
<dbReference type="SUPFAM" id="SSF82771">
    <property type="entry name" value="GIY-YIG endonuclease"/>
    <property type="match status" value="1"/>
</dbReference>
<keyword evidence="3 7" id="KW-0228">DNA excision</keyword>
<name>A0A1T4MG87_9BACT</name>
<dbReference type="NCBIfam" id="TIGR00194">
    <property type="entry name" value="uvrC"/>
    <property type="match status" value="1"/>
</dbReference>
<proteinExistence type="inferred from homology"/>
<dbReference type="InterPro" id="IPR036876">
    <property type="entry name" value="UVR_dom_sf"/>
</dbReference>
<dbReference type="GO" id="GO:0009381">
    <property type="term" value="F:excinuclease ABC activity"/>
    <property type="evidence" value="ECO:0007669"/>
    <property type="project" value="UniProtKB-UniRule"/>
</dbReference>
<dbReference type="FunFam" id="3.40.1440.10:FF:000001">
    <property type="entry name" value="UvrABC system protein C"/>
    <property type="match status" value="1"/>
</dbReference>
<dbReference type="STRING" id="115783.SAMN02745119_01278"/>
<dbReference type="Gene3D" id="1.10.150.20">
    <property type="entry name" value="5' to 3' exonuclease, C-terminal subdomain"/>
    <property type="match status" value="1"/>
</dbReference>
<evidence type="ECO:0000256" key="1">
    <source>
        <dbReference type="ARBA" id="ARBA00022490"/>
    </source>
</evidence>
<dbReference type="PROSITE" id="PS50151">
    <property type="entry name" value="UVR"/>
    <property type="match status" value="1"/>
</dbReference>
<dbReference type="InterPro" id="IPR004791">
    <property type="entry name" value="UvrC"/>
</dbReference>
<keyword evidence="2 7" id="KW-0227">DNA damage</keyword>
<organism evidence="11 12">
    <name type="scientific">Trichlorobacter thiogenes</name>
    <dbReference type="NCBI Taxonomy" id="115783"/>
    <lineage>
        <taxon>Bacteria</taxon>
        <taxon>Pseudomonadati</taxon>
        <taxon>Thermodesulfobacteriota</taxon>
        <taxon>Desulfuromonadia</taxon>
        <taxon>Geobacterales</taxon>
        <taxon>Geobacteraceae</taxon>
        <taxon>Trichlorobacter</taxon>
    </lineage>
</organism>
<dbReference type="SUPFAM" id="SSF46600">
    <property type="entry name" value="C-terminal UvrC-binding domain of UvrB"/>
    <property type="match status" value="1"/>
</dbReference>
<dbReference type="GO" id="GO:0006289">
    <property type="term" value="P:nucleotide-excision repair"/>
    <property type="evidence" value="ECO:0007669"/>
    <property type="project" value="UniProtKB-UniRule"/>
</dbReference>
<evidence type="ECO:0000256" key="6">
    <source>
        <dbReference type="ARBA" id="ARBA00023236"/>
    </source>
</evidence>
<dbReference type="Proteomes" id="UP000190102">
    <property type="component" value="Unassembled WGS sequence"/>
</dbReference>
<evidence type="ECO:0000256" key="2">
    <source>
        <dbReference type="ARBA" id="ARBA00022763"/>
    </source>
</evidence>
<dbReference type="Pfam" id="PF02151">
    <property type="entry name" value="UVR"/>
    <property type="match status" value="1"/>
</dbReference>
<keyword evidence="4 7" id="KW-0267">Excision nuclease</keyword>
<dbReference type="SMART" id="SM00465">
    <property type="entry name" value="GIYc"/>
    <property type="match status" value="1"/>
</dbReference>
<dbReference type="InterPro" id="IPR000305">
    <property type="entry name" value="GIY-YIG_endonuc"/>
</dbReference>
<comment type="function">
    <text evidence="7">The UvrABC repair system catalyzes the recognition and processing of DNA lesions. UvrC both incises the 5' and 3' sides of the lesion. The N-terminal half is responsible for the 3' incision and the C-terminal half is responsible for the 5' incision.</text>
</comment>